<dbReference type="InterPro" id="IPR035437">
    <property type="entry name" value="SNase_OB-fold_sf"/>
</dbReference>
<evidence type="ECO:0000259" key="1">
    <source>
        <dbReference type="PROSITE" id="PS50830"/>
    </source>
</evidence>
<reference evidence="2 3" key="1">
    <citation type="submission" date="2008-01" db="EMBL/GenBank/DDBJ databases">
        <authorList>
            <person name="Wagner-Dobler I."/>
            <person name="Ferriera S."/>
            <person name="Johnson J."/>
            <person name="Kravitz S."/>
            <person name="Beeson K."/>
            <person name="Sutton G."/>
            <person name="Rogers Y.-H."/>
            <person name="Friedman R."/>
            <person name="Frazier M."/>
            <person name="Venter J.C."/>
        </authorList>
    </citation>
    <scope>NUCLEOTIDE SEQUENCE [LARGE SCALE GENOMIC DNA]</scope>
    <source>
        <strain evidence="3">DSM 17067 / NCIMB 14079 / DFL-11</strain>
        <plasmid evidence="3">pladfl_1</plasmid>
    </source>
</reference>
<geneLocation type="plasmid" evidence="3">
    <name>pladfl_1</name>
</geneLocation>
<dbReference type="Gene3D" id="2.40.50.90">
    <property type="match status" value="1"/>
</dbReference>
<dbReference type="RefSeq" id="WP_008188322.1">
    <property type="nucleotide sequence ID" value="NZ_CM011003.1"/>
</dbReference>
<organism evidence="2 3">
    <name type="scientific">Roseibium alexandrii (strain DSM 17067 / NCIMB 14079 / DFL-11)</name>
    <name type="common">Labrenzia alexandrii</name>
    <dbReference type="NCBI Taxonomy" id="244592"/>
    <lineage>
        <taxon>Bacteria</taxon>
        <taxon>Pseudomonadati</taxon>
        <taxon>Pseudomonadota</taxon>
        <taxon>Alphaproteobacteria</taxon>
        <taxon>Hyphomicrobiales</taxon>
        <taxon>Stappiaceae</taxon>
        <taxon>Roseibium</taxon>
    </lineage>
</organism>
<reference evidence="2 3" key="2">
    <citation type="submission" date="2013-04" db="EMBL/GenBank/DDBJ databases">
        <authorList>
            <person name="Fiebig A."/>
            <person name="Pradella S."/>
            <person name="Wagner-Doebler I."/>
        </authorList>
    </citation>
    <scope>NUCLEOTIDE SEQUENCE [LARGE SCALE GENOMIC DNA]</scope>
    <source>
        <strain evidence="3">DSM 17067 / NCIMB 14079 / DFL-11</strain>
        <plasmid evidence="3">pladfl_1</plasmid>
    </source>
</reference>
<accession>A0A5E8H807</accession>
<dbReference type="PROSITE" id="PS50830">
    <property type="entry name" value="TNASE_3"/>
    <property type="match status" value="1"/>
</dbReference>
<dbReference type="SUPFAM" id="SSF50199">
    <property type="entry name" value="Staphylococcal nuclease"/>
    <property type="match status" value="1"/>
</dbReference>
<protein>
    <submittedName>
        <fullName evidence="2">Micrococcal nuclease (Thermonuclease)-like protein</fullName>
    </submittedName>
</protein>
<dbReference type="InterPro" id="IPR016071">
    <property type="entry name" value="Staphylococal_nuclease_OB-fold"/>
</dbReference>
<dbReference type="AlphaFoldDB" id="A0A5E8H807"/>
<gene>
    <name evidence="2" type="ORF">SADFL11_69</name>
</gene>
<dbReference type="EMBL" id="ACCU02000005">
    <property type="protein sequence ID" value="EEE48175.1"/>
    <property type="molecule type" value="Genomic_DNA"/>
</dbReference>
<dbReference type="Proteomes" id="UP000004703">
    <property type="component" value="Plasmid pLADFL_1"/>
</dbReference>
<proteinExistence type="predicted"/>
<sequence>MTSHIVIAAYLCDATCQPQQLRVWDGDSFLISMIHGSERERVLGLDTAEIKGKCSNEIQMAKKAKRRLAELADGQRIQILRNGNDKHGRTFARVFINGKNVSQILINKGLARPWFGHR</sequence>
<comment type="caution">
    <text evidence="2">The sequence shown here is derived from an EMBL/GenBank/DDBJ whole genome shotgun (WGS) entry which is preliminary data.</text>
</comment>
<evidence type="ECO:0000313" key="2">
    <source>
        <dbReference type="EMBL" id="EEE48175.1"/>
    </source>
</evidence>
<evidence type="ECO:0000313" key="3">
    <source>
        <dbReference type="Proteomes" id="UP000004703"/>
    </source>
</evidence>
<dbReference type="Pfam" id="PF00565">
    <property type="entry name" value="SNase"/>
    <property type="match status" value="1"/>
</dbReference>
<name>A0A5E8H807_ROSAD</name>
<feature type="domain" description="TNase-like" evidence="1">
    <location>
        <begin position="22"/>
        <end position="118"/>
    </location>
</feature>
<keyword evidence="2" id="KW-0614">Plasmid</keyword>